<keyword evidence="2" id="KW-1185">Reference proteome</keyword>
<dbReference type="AlphaFoldDB" id="A0A1D1V6H0"/>
<evidence type="ECO:0000313" key="2">
    <source>
        <dbReference type="Proteomes" id="UP000186922"/>
    </source>
</evidence>
<organism evidence="1 2">
    <name type="scientific">Ramazzottius varieornatus</name>
    <name type="common">Water bear</name>
    <name type="synonym">Tardigrade</name>
    <dbReference type="NCBI Taxonomy" id="947166"/>
    <lineage>
        <taxon>Eukaryota</taxon>
        <taxon>Metazoa</taxon>
        <taxon>Ecdysozoa</taxon>
        <taxon>Tardigrada</taxon>
        <taxon>Eutardigrada</taxon>
        <taxon>Parachela</taxon>
        <taxon>Hypsibioidea</taxon>
        <taxon>Ramazzottiidae</taxon>
        <taxon>Ramazzottius</taxon>
    </lineage>
</organism>
<gene>
    <name evidence="1" type="primary">RvY_08590</name>
    <name evidence="1" type="synonym">RvY_08590.1</name>
    <name evidence="1" type="ORF">RvY_08590-1</name>
</gene>
<comment type="caution">
    <text evidence="1">The sequence shown here is derived from an EMBL/GenBank/DDBJ whole genome shotgun (WGS) entry which is preliminary data.</text>
</comment>
<reference evidence="1 2" key="1">
    <citation type="journal article" date="2016" name="Nat. Commun.">
        <title>Extremotolerant tardigrade genome and improved radiotolerance of human cultured cells by tardigrade-unique protein.</title>
        <authorList>
            <person name="Hashimoto T."/>
            <person name="Horikawa D.D."/>
            <person name="Saito Y."/>
            <person name="Kuwahara H."/>
            <person name="Kozuka-Hata H."/>
            <person name="Shin-I T."/>
            <person name="Minakuchi Y."/>
            <person name="Ohishi K."/>
            <person name="Motoyama A."/>
            <person name="Aizu T."/>
            <person name="Enomoto A."/>
            <person name="Kondo K."/>
            <person name="Tanaka S."/>
            <person name="Hara Y."/>
            <person name="Koshikawa S."/>
            <person name="Sagara H."/>
            <person name="Miura T."/>
            <person name="Yokobori S."/>
            <person name="Miyagawa K."/>
            <person name="Suzuki Y."/>
            <person name="Kubo T."/>
            <person name="Oyama M."/>
            <person name="Kohara Y."/>
            <person name="Fujiyama A."/>
            <person name="Arakawa K."/>
            <person name="Katayama T."/>
            <person name="Toyoda A."/>
            <person name="Kunieda T."/>
        </authorList>
    </citation>
    <scope>NUCLEOTIDE SEQUENCE [LARGE SCALE GENOMIC DNA]</scope>
    <source>
        <strain evidence="1 2">YOKOZUNA-1</strain>
    </source>
</reference>
<accession>A0A1D1V6H0</accession>
<dbReference type="Proteomes" id="UP000186922">
    <property type="component" value="Unassembled WGS sequence"/>
</dbReference>
<name>A0A1D1V6H0_RAMVA</name>
<dbReference type="InterPro" id="IPR036047">
    <property type="entry name" value="F-box-like_dom_sf"/>
</dbReference>
<sequence>MEPLDGQEETKVVQPAPEHDPFLYNEELRRCTATSDNPLRWEDLPYTLVTDIFEILGFPYRVIKRRVCYSWNELLQEAPPLLFVYKIPLVNQDFQYAKLFHPHEEDSPFRSVAFGTRHLYFNFARDDKTFKFDRRIFQNFIDFAHDQRIGHVIVKNPECRIRQVTIRKARSFDPQYKTALRALGFNIVERPVVFSLVDCDVMFSSYNSGDIMRIAERHHTLFQALPWRRSLIGRLPRLDFERVLSDDPNVFLRPFEEARTKLIWPYPTEQLYWLLHCLENLTDQMTAELYPHVERLRTRLTTFLERDAFDINRHNDFLQFTIVAAYLTHKDDPGFPPAPHKIPICRSHPTTVICECLMRTTDLYSHMLNVM</sequence>
<dbReference type="SUPFAM" id="SSF81383">
    <property type="entry name" value="F-box domain"/>
    <property type="match status" value="1"/>
</dbReference>
<evidence type="ECO:0000313" key="1">
    <source>
        <dbReference type="EMBL" id="GAU97264.1"/>
    </source>
</evidence>
<evidence type="ECO:0008006" key="3">
    <source>
        <dbReference type="Google" id="ProtNLM"/>
    </source>
</evidence>
<dbReference type="EMBL" id="BDGG01000004">
    <property type="protein sequence ID" value="GAU97264.1"/>
    <property type="molecule type" value="Genomic_DNA"/>
</dbReference>
<proteinExistence type="predicted"/>
<protein>
    <recommendedName>
        <fullName evidence="3">F-box domain-containing protein</fullName>
    </recommendedName>
</protein>